<dbReference type="InterPro" id="IPR035943">
    <property type="entry name" value="XisI-like_sf"/>
</dbReference>
<name>A0A951PQS6_9CYAN</name>
<reference evidence="1" key="2">
    <citation type="journal article" date="2022" name="Microbiol. Resour. Announc.">
        <title>Metagenome Sequencing to Explore Phylogenomics of Terrestrial Cyanobacteria.</title>
        <authorList>
            <person name="Ward R.D."/>
            <person name="Stajich J.E."/>
            <person name="Johansen J.R."/>
            <person name="Huntemann M."/>
            <person name="Clum A."/>
            <person name="Foster B."/>
            <person name="Foster B."/>
            <person name="Roux S."/>
            <person name="Palaniappan K."/>
            <person name="Varghese N."/>
            <person name="Mukherjee S."/>
            <person name="Reddy T.B.K."/>
            <person name="Daum C."/>
            <person name="Copeland A."/>
            <person name="Chen I.A."/>
            <person name="Ivanova N.N."/>
            <person name="Kyrpides N.C."/>
            <person name="Shapiro N."/>
            <person name="Eloe-Fadrosh E.A."/>
            <person name="Pietrasiak N."/>
        </authorList>
    </citation>
    <scope>NUCLEOTIDE SEQUENCE</scope>
    <source>
        <strain evidence="1">CPER-KK1</strain>
    </source>
</reference>
<reference evidence="1" key="1">
    <citation type="submission" date="2021-05" db="EMBL/GenBank/DDBJ databases">
        <authorList>
            <person name="Pietrasiak N."/>
            <person name="Ward R."/>
            <person name="Stajich J.E."/>
            <person name="Kurbessoian T."/>
        </authorList>
    </citation>
    <scope>NUCLEOTIDE SEQUENCE</scope>
    <source>
        <strain evidence="1">CPER-KK1</strain>
    </source>
</reference>
<dbReference type="Proteomes" id="UP000753908">
    <property type="component" value="Unassembled WGS sequence"/>
</dbReference>
<gene>
    <name evidence="1" type="ORF">KME25_28325</name>
</gene>
<sequence length="111" mass="12474">MDNSLSYADILKKTLQEATRAQPRLQAIQLYPVCDVDSGHFLVLATGWDKQRWIDTILFHARLVDNQVVIEEDNFEEGLSLALIAAGIKAEHIVASSFPDNSDRQSVYQTV</sequence>
<dbReference type="Pfam" id="PF08869">
    <property type="entry name" value="XisI"/>
    <property type="match status" value="1"/>
</dbReference>
<dbReference type="Gene3D" id="3.30.310.110">
    <property type="entry name" value="XisI-like"/>
    <property type="match status" value="1"/>
</dbReference>
<dbReference type="EMBL" id="JAHHIF010000059">
    <property type="protein sequence ID" value="MBW4548315.1"/>
    <property type="molecule type" value="Genomic_DNA"/>
</dbReference>
<dbReference type="SUPFAM" id="SSF143847">
    <property type="entry name" value="XisI-like"/>
    <property type="match status" value="1"/>
</dbReference>
<accession>A0A951PQS6</accession>
<organism evidence="1 2">
    <name type="scientific">Symplocastrum torsivum CPER-KK1</name>
    <dbReference type="NCBI Taxonomy" id="450513"/>
    <lineage>
        <taxon>Bacteria</taxon>
        <taxon>Bacillati</taxon>
        <taxon>Cyanobacteriota</taxon>
        <taxon>Cyanophyceae</taxon>
        <taxon>Oscillatoriophycideae</taxon>
        <taxon>Oscillatoriales</taxon>
        <taxon>Microcoleaceae</taxon>
        <taxon>Symplocastrum</taxon>
    </lineage>
</organism>
<dbReference type="AlphaFoldDB" id="A0A951PQS6"/>
<evidence type="ECO:0000313" key="2">
    <source>
        <dbReference type="Proteomes" id="UP000753908"/>
    </source>
</evidence>
<proteinExistence type="predicted"/>
<dbReference type="InterPro" id="IPR014968">
    <property type="entry name" value="XisI"/>
</dbReference>
<evidence type="ECO:0000313" key="1">
    <source>
        <dbReference type="EMBL" id="MBW4548315.1"/>
    </source>
</evidence>
<comment type="caution">
    <text evidence="1">The sequence shown here is derived from an EMBL/GenBank/DDBJ whole genome shotgun (WGS) entry which is preliminary data.</text>
</comment>
<protein>
    <submittedName>
        <fullName evidence="1">XisI protein</fullName>
    </submittedName>
</protein>